<feature type="non-terminal residue" evidence="1">
    <location>
        <position position="407"/>
    </location>
</feature>
<reference evidence="1" key="2">
    <citation type="submission" date="2023-05" db="EMBL/GenBank/DDBJ databases">
        <authorList>
            <person name="Fouks B."/>
        </authorList>
    </citation>
    <scope>NUCLEOTIDE SEQUENCE</scope>
    <source>
        <strain evidence="1">Stay&amp;Tobe</strain>
        <tissue evidence="1">Testes</tissue>
    </source>
</reference>
<sequence>FLCRLWFQHTTLSARQLKEELAKDQINRKIDSTYERLNHRLGYMEARLDVGITKLQSSIESGMGRIERLETTAVGRQGGMENEIMTIGSGISDLKKQFSVFEEQCNNSFRVIEEHGKHMTTEINNLATRVEDLHVKLNKTQSGNEQNDDEGNGSQKNINVMVDKITNDIDRHGNNFITKLNNMYNDMWRKTQVLEGLAKDTMSLSNATRRELQEGIRTIALQIGRRGLFQSDRERQEGSMDIGLIQRRLNELGRKFDSSFQMLMLAQNLFLESCHRIQIDEPQMETKLTRVLEKILDTITNRSMSTDRELREIEDMLKSHSTHMRHSVGHATDNIIRSTDKLAQLQIDLLSTKEQLLEGNKYIEDAISDIREEKLTISEKIDNIVSALQMFDDSSSTLKKKKIITRN</sequence>
<protein>
    <submittedName>
        <fullName evidence="1">Uncharacterized protein</fullName>
    </submittedName>
</protein>
<gene>
    <name evidence="1" type="ORF">L9F63_008409</name>
</gene>
<feature type="non-terminal residue" evidence="1">
    <location>
        <position position="1"/>
    </location>
</feature>
<keyword evidence="2" id="KW-1185">Reference proteome</keyword>
<dbReference type="Proteomes" id="UP001233999">
    <property type="component" value="Unassembled WGS sequence"/>
</dbReference>
<name>A0AAD8E1T1_DIPPU</name>
<dbReference type="AlphaFoldDB" id="A0AAD8E1T1"/>
<reference evidence="1" key="1">
    <citation type="journal article" date="2023" name="IScience">
        <title>Live-bearing cockroach genome reveals convergent evolutionary mechanisms linked to viviparity in insects and beyond.</title>
        <authorList>
            <person name="Fouks B."/>
            <person name="Harrison M.C."/>
            <person name="Mikhailova A.A."/>
            <person name="Marchal E."/>
            <person name="English S."/>
            <person name="Carruthers M."/>
            <person name="Jennings E.C."/>
            <person name="Chiamaka E.L."/>
            <person name="Frigard R.A."/>
            <person name="Pippel M."/>
            <person name="Attardo G.M."/>
            <person name="Benoit J.B."/>
            <person name="Bornberg-Bauer E."/>
            <person name="Tobe S.S."/>
        </authorList>
    </citation>
    <scope>NUCLEOTIDE SEQUENCE</scope>
    <source>
        <strain evidence="1">Stay&amp;Tobe</strain>
    </source>
</reference>
<proteinExistence type="predicted"/>
<evidence type="ECO:0000313" key="1">
    <source>
        <dbReference type="EMBL" id="KAJ9574153.1"/>
    </source>
</evidence>
<dbReference type="EMBL" id="JASPKZ010010652">
    <property type="protein sequence ID" value="KAJ9574153.1"/>
    <property type="molecule type" value="Genomic_DNA"/>
</dbReference>
<evidence type="ECO:0000313" key="2">
    <source>
        <dbReference type="Proteomes" id="UP001233999"/>
    </source>
</evidence>
<organism evidence="1 2">
    <name type="scientific">Diploptera punctata</name>
    <name type="common">Pacific beetle cockroach</name>
    <dbReference type="NCBI Taxonomy" id="6984"/>
    <lineage>
        <taxon>Eukaryota</taxon>
        <taxon>Metazoa</taxon>
        <taxon>Ecdysozoa</taxon>
        <taxon>Arthropoda</taxon>
        <taxon>Hexapoda</taxon>
        <taxon>Insecta</taxon>
        <taxon>Pterygota</taxon>
        <taxon>Neoptera</taxon>
        <taxon>Polyneoptera</taxon>
        <taxon>Dictyoptera</taxon>
        <taxon>Blattodea</taxon>
        <taxon>Blaberoidea</taxon>
        <taxon>Blaberidae</taxon>
        <taxon>Diplopterinae</taxon>
        <taxon>Diploptera</taxon>
    </lineage>
</organism>
<comment type="caution">
    <text evidence="1">The sequence shown here is derived from an EMBL/GenBank/DDBJ whole genome shotgun (WGS) entry which is preliminary data.</text>
</comment>
<accession>A0AAD8E1T1</accession>